<dbReference type="Proteomes" id="UP000237381">
    <property type="component" value="Unassembled WGS sequence"/>
</dbReference>
<dbReference type="OrthoDB" id="9104072at2"/>
<keyword evidence="2" id="KW-1185">Reference proteome</keyword>
<gene>
    <name evidence="1" type="ORF">B0G62_10470</name>
</gene>
<evidence type="ECO:0000313" key="2">
    <source>
        <dbReference type="Proteomes" id="UP000237381"/>
    </source>
</evidence>
<sequence length="68" mass="7465">MSRQRPIRASQTDLESALREAARAVRAGHPEETVMISASALWLLSETLHAQSARIEALKNLQPGKASR</sequence>
<comment type="caution">
    <text evidence="1">The sequence shown here is derived from an EMBL/GenBank/DDBJ whole genome shotgun (WGS) entry which is preliminary data.</text>
</comment>
<protein>
    <submittedName>
        <fullName evidence="1">Uncharacterized protein</fullName>
    </submittedName>
</protein>
<organism evidence="1 2">
    <name type="scientific">Paraburkholderia eburnea</name>
    <dbReference type="NCBI Taxonomy" id="1189126"/>
    <lineage>
        <taxon>Bacteria</taxon>
        <taxon>Pseudomonadati</taxon>
        <taxon>Pseudomonadota</taxon>
        <taxon>Betaproteobacteria</taxon>
        <taxon>Burkholderiales</taxon>
        <taxon>Burkholderiaceae</taxon>
        <taxon>Paraburkholderia</taxon>
    </lineage>
</organism>
<accession>A0A2S4MDD3</accession>
<dbReference type="EMBL" id="PQGA01000004">
    <property type="protein sequence ID" value="POR52773.1"/>
    <property type="molecule type" value="Genomic_DNA"/>
</dbReference>
<dbReference type="AlphaFoldDB" id="A0A2S4MDD3"/>
<evidence type="ECO:0000313" key="1">
    <source>
        <dbReference type="EMBL" id="POR52773.1"/>
    </source>
</evidence>
<proteinExistence type="predicted"/>
<name>A0A2S4MDD3_9BURK</name>
<reference evidence="1 2" key="1">
    <citation type="submission" date="2018-01" db="EMBL/GenBank/DDBJ databases">
        <title>Genomic Encyclopedia of Type Strains, Phase III (KMG-III): the genomes of soil and plant-associated and newly described type strains.</title>
        <authorList>
            <person name="Whitman W."/>
        </authorList>
    </citation>
    <scope>NUCLEOTIDE SEQUENCE [LARGE SCALE GENOMIC DNA]</scope>
    <source>
        <strain evidence="1 2">JCM 18070</strain>
    </source>
</reference>
<dbReference type="RefSeq" id="WP_103704184.1">
    <property type="nucleotide sequence ID" value="NZ_PQGA01000004.1"/>
</dbReference>